<evidence type="ECO:0000256" key="2">
    <source>
        <dbReference type="ARBA" id="ARBA00022448"/>
    </source>
</evidence>
<evidence type="ECO:0000313" key="13">
    <source>
        <dbReference type="EnsemblMetazoa" id="CLYHEMP008774.1"/>
    </source>
</evidence>
<evidence type="ECO:0000256" key="7">
    <source>
        <dbReference type="ARBA" id="ARBA00023065"/>
    </source>
</evidence>
<keyword evidence="4 11" id="KW-0812">Transmembrane</keyword>
<dbReference type="GeneID" id="136797738"/>
<evidence type="ECO:0000256" key="12">
    <source>
        <dbReference type="SAM" id="Phobius"/>
    </source>
</evidence>
<keyword evidence="5 12" id="KW-1133">Transmembrane helix</keyword>
<name>A0A7M5VA98_9CNID</name>
<dbReference type="Proteomes" id="UP000594262">
    <property type="component" value="Unplaced"/>
</dbReference>
<evidence type="ECO:0000256" key="5">
    <source>
        <dbReference type="ARBA" id="ARBA00022989"/>
    </source>
</evidence>
<dbReference type="PANTHER" id="PTHR11690:SF300">
    <property type="entry name" value="PICKPOCKET PROTEIN 19"/>
    <property type="match status" value="1"/>
</dbReference>
<keyword evidence="8 12" id="KW-0472">Membrane</keyword>
<comment type="similarity">
    <text evidence="11">Belongs to the amiloride-sensitive sodium channel (TC 1.A.6) family.</text>
</comment>
<keyword evidence="9 11" id="KW-0739">Sodium transport</keyword>
<evidence type="ECO:0000256" key="3">
    <source>
        <dbReference type="ARBA" id="ARBA00022461"/>
    </source>
</evidence>
<dbReference type="EnsemblMetazoa" id="CLYHEMT008774.1">
    <property type="protein sequence ID" value="CLYHEMP008774.1"/>
    <property type="gene ID" value="CLYHEMG008774"/>
</dbReference>
<evidence type="ECO:0000313" key="14">
    <source>
        <dbReference type="Proteomes" id="UP000594262"/>
    </source>
</evidence>
<dbReference type="OrthoDB" id="8065060at2759"/>
<keyword evidence="6" id="KW-0915">Sodium</keyword>
<evidence type="ECO:0000256" key="8">
    <source>
        <dbReference type="ARBA" id="ARBA00023136"/>
    </source>
</evidence>
<dbReference type="Gene3D" id="1.10.287.770">
    <property type="entry name" value="YojJ-like"/>
    <property type="match status" value="1"/>
</dbReference>
<dbReference type="Pfam" id="PF00858">
    <property type="entry name" value="ASC"/>
    <property type="match status" value="2"/>
</dbReference>
<comment type="subcellular location">
    <subcellularLocation>
        <location evidence="1">Membrane</location>
        <topology evidence="1">Multi-pass membrane protein</topology>
    </subcellularLocation>
</comment>
<protein>
    <submittedName>
        <fullName evidence="13">Uncharacterized protein</fullName>
    </submittedName>
</protein>
<reference evidence="13" key="1">
    <citation type="submission" date="2021-01" db="UniProtKB">
        <authorList>
            <consortium name="EnsemblMetazoa"/>
        </authorList>
    </citation>
    <scope>IDENTIFICATION</scope>
</reference>
<dbReference type="AlphaFoldDB" id="A0A7M5VA98"/>
<keyword evidence="14" id="KW-1185">Reference proteome</keyword>
<dbReference type="GO" id="GO:0005886">
    <property type="term" value="C:plasma membrane"/>
    <property type="evidence" value="ECO:0007669"/>
    <property type="project" value="TreeGrafter"/>
</dbReference>
<dbReference type="InterPro" id="IPR001873">
    <property type="entry name" value="ENaC"/>
</dbReference>
<dbReference type="PRINTS" id="PR01078">
    <property type="entry name" value="AMINACHANNEL"/>
</dbReference>
<dbReference type="Gene3D" id="2.60.470.10">
    <property type="entry name" value="Acid-sensing ion channels like domains"/>
    <property type="match status" value="1"/>
</dbReference>
<feature type="transmembrane region" description="Helical" evidence="12">
    <location>
        <begin position="70"/>
        <end position="88"/>
    </location>
</feature>
<dbReference type="GO" id="GO:0015280">
    <property type="term" value="F:ligand-gated sodium channel activity"/>
    <property type="evidence" value="ECO:0007669"/>
    <property type="project" value="TreeGrafter"/>
</dbReference>
<evidence type="ECO:0000256" key="9">
    <source>
        <dbReference type="ARBA" id="ARBA00023201"/>
    </source>
</evidence>
<dbReference type="RefSeq" id="XP_066910428.1">
    <property type="nucleotide sequence ID" value="XM_067054327.1"/>
</dbReference>
<keyword evidence="2 11" id="KW-0813">Transport</keyword>
<organism evidence="13 14">
    <name type="scientific">Clytia hemisphaerica</name>
    <dbReference type="NCBI Taxonomy" id="252671"/>
    <lineage>
        <taxon>Eukaryota</taxon>
        <taxon>Metazoa</taxon>
        <taxon>Cnidaria</taxon>
        <taxon>Hydrozoa</taxon>
        <taxon>Hydroidolina</taxon>
        <taxon>Leptothecata</taxon>
        <taxon>Obeliida</taxon>
        <taxon>Clytiidae</taxon>
        <taxon>Clytia</taxon>
    </lineage>
</organism>
<dbReference type="PANTHER" id="PTHR11690">
    <property type="entry name" value="AMILORIDE-SENSITIVE SODIUM CHANNEL-RELATED"/>
    <property type="match status" value="1"/>
</dbReference>
<keyword evidence="3 11" id="KW-0894">Sodium channel</keyword>
<sequence length="476" mass="54872">MLNFQDIAKITVEAVQENQEDEASSPIRRRKTKKELRNEEVSQHVQDLIDTTSFHGISYIFDKRHPIRRVIWFFITTSAFIYSMLKVYESTVEHFSYPFSTARMRQYVDSIDFPAVSFCNVNDMRMSVLNGTNVDQAVLSGEASGVNGTEYVRLKRLSAHEIDEMLIDCEFDGQKCSTKNFTQFYAKQGDQCYSFNSGKPGHPLQTVSGPGKRRSLILTLDIQHYDYYRGGLKGGIHLILHGQGETPVRMRGEMISPGYSTYIQVEKKKIINLKPPFKTKCGSLKLKHFSQYSKSTCWLEQLTNYVTEKCNCKDAFMPGDFRVCSFEESALCMWMNWEHFDNKKLYNCPLSCEIDSYSGKTISRSLFPTEQYAKVLKEKLKNEKHLQKVDMGDATKFMRDNLLRVVIYYDNMSYELLEQVPSYDTLEWLGDVGGQIGLFIGAGAMSYFEVIDALALVVFARFFKRFTDEDLDDYEA</sequence>
<evidence type="ECO:0000256" key="10">
    <source>
        <dbReference type="ARBA" id="ARBA00023303"/>
    </source>
</evidence>
<evidence type="ECO:0000256" key="6">
    <source>
        <dbReference type="ARBA" id="ARBA00023053"/>
    </source>
</evidence>
<evidence type="ECO:0000256" key="4">
    <source>
        <dbReference type="ARBA" id="ARBA00022692"/>
    </source>
</evidence>
<keyword evidence="7 11" id="KW-0406">Ion transport</keyword>
<proteinExistence type="inferred from homology"/>
<keyword evidence="10 11" id="KW-0407">Ion channel</keyword>
<evidence type="ECO:0000256" key="1">
    <source>
        <dbReference type="ARBA" id="ARBA00004141"/>
    </source>
</evidence>
<evidence type="ECO:0000256" key="11">
    <source>
        <dbReference type="RuleBase" id="RU000679"/>
    </source>
</evidence>
<accession>A0A7M5VA98</accession>